<reference evidence="1" key="1">
    <citation type="submission" date="2014-05" db="EMBL/GenBank/DDBJ databases">
        <authorList>
            <person name="Chronopoulou M."/>
        </authorList>
    </citation>
    <scope>NUCLEOTIDE SEQUENCE</scope>
    <source>
        <tissue evidence="1">Whole organism</tissue>
    </source>
</reference>
<dbReference type="AlphaFoldDB" id="A0A0K2UQ74"/>
<name>A0A0K2UQ74_LEPSM</name>
<dbReference type="EMBL" id="HACA01023043">
    <property type="protein sequence ID" value="CDW40404.1"/>
    <property type="molecule type" value="Transcribed_RNA"/>
</dbReference>
<accession>A0A0K2UQ74</accession>
<sequence length="42" mass="4985">VLNLFSTSLSLKFDNYFILLKISKPIQDLPRRNEAFKRITFP</sequence>
<protein>
    <submittedName>
        <fullName evidence="1">Uncharacterized protein</fullName>
    </submittedName>
</protein>
<feature type="non-terminal residue" evidence="1">
    <location>
        <position position="1"/>
    </location>
</feature>
<evidence type="ECO:0000313" key="1">
    <source>
        <dbReference type="EMBL" id="CDW40404.1"/>
    </source>
</evidence>
<organism evidence="1">
    <name type="scientific">Lepeophtheirus salmonis</name>
    <name type="common">Salmon louse</name>
    <name type="synonym">Caligus salmonis</name>
    <dbReference type="NCBI Taxonomy" id="72036"/>
    <lineage>
        <taxon>Eukaryota</taxon>
        <taxon>Metazoa</taxon>
        <taxon>Ecdysozoa</taxon>
        <taxon>Arthropoda</taxon>
        <taxon>Crustacea</taxon>
        <taxon>Multicrustacea</taxon>
        <taxon>Hexanauplia</taxon>
        <taxon>Copepoda</taxon>
        <taxon>Siphonostomatoida</taxon>
        <taxon>Caligidae</taxon>
        <taxon>Lepeophtheirus</taxon>
    </lineage>
</organism>
<proteinExistence type="predicted"/>